<evidence type="ECO:0000313" key="2">
    <source>
        <dbReference type="RefSeq" id="XP_073805713.1"/>
    </source>
</evidence>
<name>A0AC58JGV4_DANRE</name>
<reference evidence="2" key="1">
    <citation type="submission" date="2025-08" db="UniProtKB">
        <authorList>
            <consortium name="RefSeq"/>
        </authorList>
    </citation>
    <scope>IDENTIFICATION</scope>
    <source>
        <strain evidence="2">Tuebingen</strain>
        <tissue evidence="2">Fibroblasts and whole tissue</tissue>
    </source>
</reference>
<keyword evidence="1" id="KW-1185">Reference proteome</keyword>
<proteinExistence type="predicted"/>
<gene>
    <name evidence="2" type="primary">f11r.2</name>
    <name evidence="2" type="synonym">f11rl</name>
    <name evidence="2" type="synonym">jama.2</name>
    <name evidence="2" type="synonym">si:ch211-89p1.1</name>
</gene>
<dbReference type="RefSeq" id="XP_073805713.1">
    <property type="nucleotide sequence ID" value="XM_073949612.1"/>
</dbReference>
<evidence type="ECO:0000313" key="1">
    <source>
        <dbReference type="Proteomes" id="UP000000437"/>
    </source>
</evidence>
<dbReference type="Proteomes" id="UP000000437">
    <property type="component" value="Chromosome 5"/>
</dbReference>
<protein>
    <submittedName>
        <fullName evidence="2">F11 receptor, tandem duplicate 2 isoform X1</fullName>
    </submittedName>
</protein>
<accession>A0AC58JGV4</accession>
<sequence>MSSSIFFFEYEQRITVYAGGLRFQKVTRADAGDYNCEVSGNGGYGENTIKLVVSVPPSKPVSSIPSSVTTGSNVRLTCFDPVGSPPSTYEWYKDNNLLPEDPTKFPIFKNLTYKMNAFNGNLEFLSVSKWDAGSYFCVASNENGVSQHGDAVKMEVYDVDSSQVLDVKSNLSMETHNIPGKITNSHIMEKQYGVFMLQEVKLKLEIQKLELEVTKLKLELQKLGHEV</sequence>
<organism evidence="1 2">
    <name type="scientific">Danio rerio</name>
    <name type="common">Zebrafish</name>
    <name type="synonym">Brachydanio rerio</name>
    <dbReference type="NCBI Taxonomy" id="7955"/>
    <lineage>
        <taxon>Eukaryota</taxon>
        <taxon>Metazoa</taxon>
        <taxon>Chordata</taxon>
        <taxon>Craniata</taxon>
        <taxon>Vertebrata</taxon>
        <taxon>Euteleostomi</taxon>
        <taxon>Actinopterygii</taxon>
        <taxon>Neopterygii</taxon>
        <taxon>Teleostei</taxon>
        <taxon>Ostariophysi</taxon>
        <taxon>Cypriniformes</taxon>
        <taxon>Danionidae</taxon>
        <taxon>Danioninae</taxon>
        <taxon>Danio</taxon>
    </lineage>
</organism>
<keyword evidence="2" id="KW-0675">Receptor</keyword>